<sequence length="259" mass="28066">MTLRFSANLGFLWPDRPLIQRIEAAARAGFKAVEMHWPYDVDAAKVWECCSANGCELLGVNTPLGNAEKGDFGLGAQAGREAEFRDTFVRSADYAREAGASSIHVMAGVVSPDVRERAKAVFIENLAFAVEAAADLTLLLEPINQRDKPGYFYSDISTAADIIAEVGASNVRIMFDVYHVAVSEGDVLTRVQRHLPQIGHVQIAAVPSRCEPDEGEIAYGAIFTALERLGYSGWIGCEYKPRAGTDEGLGWLDALGVSL</sequence>
<dbReference type="Proteomes" id="UP001596107">
    <property type="component" value="Unassembled WGS sequence"/>
</dbReference>
<dbReference type="InterPro" id="IPR026040">
    <property type="entry name" value="HyI-like"/>
</dbReference>
<dbReference type="RefSeq" id="WP_223022103.1">
    <property type="nucleotide sequence ID" value="NZ_CP078143.1"/>
</dbReference>
<reference evidence="5" key="1">
    <citation type="journal article" date="2019" name="Int. J. Syst. Evol. Microbiol.">
        <title>The Global Catalogue of Microorganisms (GCM) 10K type strain sequencing project: providing services to taxonomists for standard genome sequencing and annotation.</title>
        <authorList>
            <consortium name="The Broad Institute Genomics Platform"/>
            <consortium name="The Broad Institute Genome Sequencing Center for Infectious Disease"/>
            <person name="Wu L."/>
            <person name="Ma J."/>
        </authorList>
    </citation>
    <scope>NUCLEOTIDE SEQUENCE [LARGE SCALE GENOMIC DNA]</scope>
    <source>
        <strain evidence="5">JCM 3366</strain>
    </source>
</reference>
<dbReference type="PANTHER" id="PTHR43489">
    <property type="entry name" value="ISOMERASE"/>
    <property type="match status" value="1"/>
</dbReference>
<evidence type="ECO:0000256" key="1">
    <source>
        <dbReference type="ARBA" id="ARBA00023235"/>
    </source>
</evidence>
<comment type="caution">
    <text evidence="4">The sequence shown here is derived from an EMBL/GenBank/DDBJ whole genome shotgun (WGS) entry which is preliminary data.</text>
</comment>
<evidence type="ECO:0000313" key="5">
    <source>
        <dbReference type="Proteomes" id="UP001596107"/>
    </source>
</evidence>
<keyword evidence="5" id="KW-1185">Reference proteome</keyword>
<dbReference type="Gene3D" id="3.20.20.150">
    <property type="entry name" value="Divalent-metal-dependent TIM barrel enzymes"/>
    <property type="match status" value="1"/>
</dbReference>
<dbReference type="InterPro" id="IPR013022">
    <property type="entry name" value="Xyl_isomerase-like_TIM-brl"/>
</dbReference>
<protein>
    <submittedName>
        <fullName evidence="4">Hydroxypyruvate isomerase family protein</fullName>
    </submittedName>
</protein>
<dbReference type="SUPFAM" id="SSF51658">
    <property type="entry name" value="Xylose isomerase-like"/>
    <property type="match status" value="1"/>
</dbReference>
<dbReference type="GO" id="GO:0016853">
    <property type="term" value="F:isomerase activity"/>
    <property type="evidence" value="ECO:0007669"/>
    <property type="project" value="UniProtKB-KW"/>
</dbReference>
<evidence type="ECO:0000313" key="4">
    <source>
        <dbReference type="EMBL" id="MFC5586820.1"/>
    </source>
</evidence>
<keyword evidence="1 2" id="KW-0413">Isomerase</keyword>
<dbReference type="Pfam" id="PF01261">
    <property type="entry name" value="AP_endonuc_2"/>
    <property type="match status" value="1"/>
</dbReference>
<feature type="domain" description="Xylose isomerase-like TIM barrel" evidence="3">
    <location>
        <begin position="22"/>
        <end position="254"/>
    </location>
</feature>
<proteinExistence type="inferred from homology"/>
<accession>A0ABW0TEG0</accession>
<dbReference type="PIRSF" id="PIRSF006241">
    <property type="entry name" value="HyI"/>
    <property type="match status" value="1"/>
</dbReference>
<evidence type="ECO:0000256" key="2">
    <source>
        <dbReference type="PIRNR" id="PIRNR006241"/>
    </source>
</evidence>
<comment type="similarity">
    <text evidence="2">Belongs to the hyi family.</text>
</comment>
<gene>
    <name evidence="4" type="ORF">ACFPOD_17030</name>
</gene>
<evidence type="ECO:0000259" key="3">
    <source>
        <dbReference type="Pfam" id="PF01261"/>
    </source>
</evidence>
<dbReference type="EMBL" id="JBHSNB010000004">
    <property type="protein sequence ID" value="MFC5586820.1"/>
    <property type="molecule type" value="Genomic_DNA"/>
</dbReference>
<name>A0ABW0TEG0_9HYPH</name>
<organism evidence="4 5">
    <name type="scientific">Nitratireductor kimnyeongensis</name>
    <dbReference type="NCBI Taxonomy" id="430679"/>
    <lineage>
        <taxon>Bacteria</taxon>
        <taxon>Pseudomonadati</taxon>
        <taxon>Pseudomonadota</taxon>
        <taxon>Alphaproteobacteria</taxon>
        <taxon>Hyphomicrobiales</taxon>
        <taxon>Phyllobacteriaceae</taxon>
        <taxon>Nitratireductor</taxon>
    </lineage>
</organism>
<dbReference type="InterPro" id="IPR050417">
    <property type="entry name" value="Sugar_Epim/Isomerase"/>
</dbReference>
<dbReference type="PANTHER" id="PTHR43489:SF6">
    <property type="entry name" value="HYDROXYPYRUVATE ISOMERASE-RELATED"/>
    <property type="match status" value="1"/>
</dbReference>
<dbReference type="InterPro" id="IPR036237">
    <property type="entry name" value="Xyl_isomerase-like_sf"/>
</dbReference>